<dbReference type="WBParaSite" id="jg7511">
    <property type="protein sequence ID" value="jg7511"/>
    <property type="gene ID" value="jg7511"/>
</dbReference>
<dbReference type="Proteomes" id="UP000887574">
    <property type="component" value="Unplaced"/>
</dbReference>
<organism evidence="1 2">
    <name type="scientific">Ditylenchus dipsaci</name>
    <dbReference type="NCBI Taxonomy" id="166011"/>
    <lineage>
        <taxon>Eukaryota</taxon>
        <taxon>Metazoa</taxon>
        <taxon>Ecdysozoa</taxon>
        <taxon>Nematoda</taxon>
        <taxon>Chromadorea</taxon>
        <taxon>Rhabditida</taxon>
        <taxon>Tylenchina</taxon>
        <taxon>Tylenchomorpha</taxon>
        <taxon>Sphaerularioidea</taxon>
        <taxon>Anguinidae</taxon>
        <taxon>Anguininae</taxon>
        <taxon>Ditylenchus</taxon>
    </lineage>
</organism>
<accession>A0A915EJW0</accession>
<evidence type="ECO:0000313" key="2">
    <source>
        <dbReference type="WBParaSite" id="jg7511"/>
    </source>
</evidence>
<protein>
    <submittedName>
        <fullName evidence="2">Uncharacterized protein</fullName>
    </submittedName>
</protein>
<name>A0A915EJW0_9BILA</name>
<evidence type="ECO:0000313" key="1">
    <source>
        <dbReference type="Proteomes" id="UP000887574"/>
    </source>
</evidence>
<keyword evidence="1" id="KW-1185">Reference proteome</keyword>
<sequence>MLDIIKVVCISMYSTRKQPVQTLTLCQEKHFRESEDWKKKKARILAKIRTVGKINLAIIISRMPVCFTSFQMMAYYELASQNFL</sequence>
<reference evidence="2" key="1">
    <citation type="submission" date="2022-11" db="UniProtKB">
        <authorList>
            <consortium name="WormBaseParasite"/>
        </authorList>
    </citation>
    <scope>IDENTIFICATION</scope>
</reference>
<dbReference type="AlphaFoldDB" id="A0A915EJW0"/>
<proteinExistence type="predicted"/>